<dbReference type="AlphaFoldDB" id="A0A438EAU5"/>
<reference evidence="1 2" key="1">
    <citation type="journal article" date="2018" name="PLoS Genet.">
        <title>Population sequencing reveals clonal diversity and ancestral inbreeding in the grapevine cultivar Chardonnay.</title>
        <authorList>
            <person name="Roach M.J."/>
            <person name="Johnson D.L."/>
            <person name="Bohlmann J."/>
            <person name="van Vuuren H.J."/>
            <person name="Jones S.J."/>
            <person name="Pretorius I.S."/>
            <person name="Schmidt S.A."/>
            <person name="Borneman A.R."/>
        </authorList>
    </citation>
    <scope>NUCLEOTIDE SEQUENCE [LARGE SCALE GENOMIC DNA]</scope>
    <source>
        <strain evidence="2">cv. Chardonnay</strain>
        <tissue evidence="1">Leaf</tissue>
    </source>
</reference>
<gene>
    <name evidence="1" type="ORF">CK203_081875</name>
</gene>
<comment type="caution">
    <text evidence="1">The sequence shown here is derived from an EMBL/GenBank/DDBJ whole genome shotgun (WGS) entry which is preliminary data.</text>
</comment>
<organism evidence="1 2">
    <name type="scientific">Vitis vinifera</name>
    <name type="common">Grape</name>
    <dbReference type="NCBI Taxonomy" id="29760"/>
    <lineage>
        <taxon>Eukaryota</taxon>
        <taxon>Viridiplantae</taxon>
        <taxon>Streptophyta</taxon>
        <taxon>Embryophyta</taxon>
        <taxon>Tracheophyta</taxon>
        <taxon>Spermatophyta</taxon>
        <taxon>Magnoliopsida</taxon>
        <taxon>eudicotyledons</taxon>
        <taxon>Gunneridae</taxon>
        <taxon>Pentapetalae</taxon>
        <taxon>rosids</taxon>
        <taxon>Vitales</taxon>
        <taxon>Vitaceae</taxon>
        <taxon>Viteae</taxon>
        <taxon>Vitis</taxon>
    </lineage>
</organism>
<accession>A0A438EAU5</accession>
<dbReference type="Proteomes" id="UP000288805">
    <property type="component" value="Unassembled WGS sequence"/>
</dbReference>
<evidence type="ECO:0000313" key="2">
    <source>
        <dbReference type="Proteomes" id="UP000288805"/>
    </source>
</evidence>
<sequence length="105" mass="12341">MMYGAVMFPSRTLFHLYFSFTTSKEAWMDEEFIWKLYALRRSGKEDKMVRKASKSVEFLVKSFYSTLELDAIVSFPLKIVWDSWAPTKVVGMGVLWARREESHGE</sequence>
<proteinExistence type="predicted"/>
<protein>
    <submittedName>
        <fullName evidence="1">Uncharacterized protein</fullName>
    </submittedName>
</protein>
<evidence type="ECO:0000313" key="1">
    <source>
        <dbReference type="EMBL" id="RVW44789.1"/>
    </source>
</evidence>
<dbReference type="EMBL" id="QGNW01001343">
    <property type="protein sequence ID" value="RVW44789.1"/>
    <property type="molecule type" value="Genomic_DNA"/>
</dbReference>
<name>A0A438EAU5_VITVI</name>